<dbReference type="InterPro" id="IPR003439">
    <property type="entry name" value="ABC_transporter-like_ATP-bd"/>
</dbReference>
<proteinExistence type="predicted"/>
<dbReference type="Pfam" id="PF08352">
    <property type="entry name" value="oligo_HPY"/>
    <property type="match status" value="1"/>
</dbReference>
<dbReference type="SMART" id="SM00382">
    <property type="entry name" value="AAA"/>
    <property type="match status" value="1"/>
</dbReference>
<dbReference type="InterPro" id="IPR017871">
    <property type="entry name" value="ABC_transporter-like_CS"/>
</dbReference>
<dbReference type="InterPro" id="IPR013563">
    <property type="entry name" value="Oligopep_ABC_C"/>
</dbReference>
<dbReference type="PANTHER" id="PTHR43067">
    <property type="entry name" value="OLIGOPEPTIDE/DIPEPTIDE ABC TRANSPORTER, ATPASE SUBUNIT"/>
    <property type="match status" value="1"/>
</dbReference>
<dbReference type="PANTHER" id="PTHR43067:SF3">
    <property type="entry name" value="MALTOSE ABC TRANSPORTER, ATP-BINDING PROTEIN"/>
    <property type="match status" value="1"/>
</dbReference>
<dbReference type="FunFam" id="3.40.50.300:FF:000016">
    <property type="entry name" value="Oligopeptide ABC transporter ATP-binding component"/>
    <property type="match status" value="1"/>
</dbReference>
<dbReference type="GO" id="GO:0005524">
    <property type="term" value="F:ATP binding"/>
    <property type="evidence" value="ECO:0007669"/>
    <property type="project" value="UniProtKB-KW"/>
</dbReference>
<dbReference type="PROSITE" id="PS00211">
    <property type="entry name" value="ABC_TRANSPORTER_1"/>
    <property type="match status" value="1"/>
</dbReference>
<keyword evidence="3 6" id="KW-0067">ATP-binding</keyword>
<dbReference type="CDD" id="cd03257">
    <property type="entry name" value="ABC_NikE_OppD_transporters"/>
    <property type="match status" value="1"/>
</dbReference>
<evidence type="ECO:0000256" key="2">
    <source>
        <dbReference type="ARBA" id="ARBA00022741"/>
    </source>
</evidence>
<evidence type="ECO:0000259" key="4">
    <source>
        <dbReference type="PROSITE" id="PS50893"/>
    </source>
</evidence>
<protein>
    <submittedName>
        <fullName evidence="5 6">ABC transporter ATP-binding protein</fullName>
    </submittedName>
</protein>
<dbReference type="Pfam" id="PF00005">
    <property type="entry name" value="ABC_tran"/>
    <property type="match status" value="1"/>
</dbReference>
<dbReference type="InterPro" id="IPR027417">
    <property type="entry name" value="P-loop_NTPase"/>
</dbReference>
<name>A0A2J6N2K5_9CREN</name>
<reference evidence="6 7" key="1">
    <citation type="submission" date="2018-01" db="EMBL/GenBank/DDBJ databases">
        <title>Metagenomic assembled genomes from two thermal pools in the Uzon Caldera, Kamchatka, Russia.</title>
        <authorList>
            <person name="Wilkins L."/>
            <person name="Ettinger C."/>
        </authorList>
    </citation>
    <scope>NUCLEOTIDE SEQUENCE [LARGE SCALE GENOMIC DNA]</scope>
    <source>
        <strain evidence="6">ZAV-06</strain>
    </source>
</reference>
<dbReference type="EMBL" id="DSFH01000068">
    <property type="protein sequence ID" value="HEW64486.1"/>
    <property type="molecule type" value="Genomic_DNA"/>
</dbReference>
<keyword evidence="1" id="KW-0813">Transport</keyword>
<gene>
    <name evidence="6" type="ORF">C0188_02785</name>
    <name evidence="5" type="ORF">ENO39_05490</name>
</gene>
<dbReference type="InterPro" id="IPR003593">
    <property type="entry name" value="AAA+_ATPase"/>
</dbReference>
<evidence type="ECO:0000256" key="3">
    <source>
        <dbReference type="ARBA" id="ARBA00022840"/>
    </source>
</evidence>
<dbReference type="GO" id="GO:0015833">
    <property type="term" value="P:peptide transport"/>
    <property type="evidence" value="ECO:0007669"/>
    <property type="project" value="InterPro"/>
</dbReference>
<comment type="caution">
    <text evidence="6">The sequence shown here is derived from an EMBL/GenBank/DDBJ whole genome shotgun (WGS) entry which is preliminary data.</text>
</comment>
<accession>A0A2J6N2K5</accession>
<organism evidence="6 7">
    <name type="scientific">Fervidicoccus fontis</name>
    <dbReference type="NCBI Taxonomy" id="683846"/>
    <lineage>
        <taxon>Archaea</taxon>
        <taxon>Thermoproteota</taxon>
        <taxon>Thermoprotei</taxon>
        <taxon>Fervidicoccales</taxon>
        <taxon>Fervidicoccaceae</taxon>
        <taxon>Fervidicoccus</taxon>
    </lineage>
</organism>
<dbReference type="Gene3D" id="3.40.50.300">
    <property type="entry name" value="P-loop containing nucleotide triphosphate hydrolases"/>
    <property type="match status" value="1"/>
</dbReference>
<sequence>MMSVVLEVNDLETHYYTSRGTVKAVHDVSFKLNKEEVLGIAGESGCGKSTLGWSIMGMPPPPGRVVKGSVKVDGIDVLKLSDAERRRTVLWKKISMVFQGAINAFNPVYTIGDQLAEPLIIHENYTKKEAIEKVKEYLKMVGLNPDVVKRYPHELSGGMKQRAVIAMALILEPTVFIADEPTTALDVVVQAQILNLMKELKKEKKLSFILITHDMSVIAELADKVAIMYAGEIVELGTSEQIFLNPMHPYTQALLRSIPRLKGDIKKLEYIPGEPPNLIFPLKGCPFNPRCTKAMDICTKERPHFVEVEKDHYVKCWLYEK</sequence>
<dbReference type="GO" id="GO:0016887">
    <property type="term" value="F:ATP hydrolysis activity"/>
    <property type="evidence" value="ECO:0007669"/>
    <property type="project" value="InterPro"/>
</dbReference>
<dbReference type="Proteomes" id="UP000886076">
    <property type="component" value="Unassembled WGS sequence"/>
</dbReference>
<dbReference type="AlphaFoldDB" id="A0A2J6N2K5"/>
<evidence type="ECO:0000313" key="7">
    <source>
        <dbReference type="Proteomes" id="UP000237153"/>
    </source>
</evidence>
<dbReference type="EMBL" id="PNIM01000012">
    <property type="protein sequence ID" value="PMB75549.1"/>
    <property type="molecule type" value="Genomic_DNA"/>
</dbReference>
<evidence type="ECO:0000313" key="6">
    <source>
        <dbReference type="EMBL" id="PMB75549.1"/>
    </source>
</evidence>
<dbReference type="Proteomes" id="UP000237153">
    <property type="component" value="Unassembled WGS sequence"/>
</dbReference>
<evidence type="ECO:0000256" key="1">
    <source>
        <dbReference type="ARBA" id="ARBA00022448"/>
    </source>
</evidence>
<dbReference type="NCBIfam" id="TIGR01727">
    <property type="entry name" value="oligo_HPY"/>
    <property type="match status" value="1"/>
</dbReference>
<keyword evidence="2" id="KW-0547">Nucleotide-binding</keyword>
<dbReference type="SUPFAM" id="SSF52540">
    <property type="entry name" value="P-loop containing nucleoside triphosphate hydrolases"/>
    <property type="match status" value="1"/>
</dbReference>
<dbReference type="PROSITE" id="PS50893">
    <property type="entry name" value="ABC_TRANSPORTER_2"/>
    <property type="match status" value="1"/>
</dbReference>
<reference evidence="5" key="2">
    <citation type="journal article" date="2020" name="mSystems">
        <title>Genome- and Community-Level Interaction Insights into Carbon Utilization and Element Cycling Functions of Hydrothermarchaeota in Hydrothermal Sediment.</title>
        <authorList>
            <person name="Zhou Z."/>
            <person name="Liu Y."/>
            <person name="Xu W."/>
            <person name="Pan J."/>
            <person name="Luo Z.H."/>
            <person name="Li M."/>
        </authorList>
    </citation>
    <scope>NUCLEOTIDE SEQUENCE [LARGE SCALE GENOMIC DNA]</scope>
    <source>
        <strain evidence="5">SpSt-1261</strain>
    </source>
</reference>
<feature type="domain" description="ABC transporter" evidence="4">
    <location>
        <begin position="6"/>
        <end position="255"/>
    </location>
</feature>
<evidence type="ECO:0000313" key="5">
    <source>
        <dbReference type="EMBL" id="HEW64486.1"/>
    </source>
</evidence>